<feature type="domain" description="Flagellar hook-associated protein 2 N-terminal" evidence="6">
    <location>
        <begin position="26"/>
        <end position="105"/>
    </location>
</feature>
<dbReference type="PANTHER" id="PTHR30288:SF0">
    <property type="entry name" value="FLAGELLAR HOOK-ASSOCIATED PROTEIN 2"/>
    <property type="match status" value="1"/>
</dbReference>
<keyword evidence="4 5" id="KW-0975">Bacterial flagellum</keyword>
<dbReference type="GO" id="GO:0009424">
    <property type="term" value="C:bacterial-type flagellum hook"/>
    <property type="evidence" value="ECO:0007669"/>
    <property type="project" value="UniProtKB-UniRule"/>
</dbReference>
<evidence type="ECO:0000256" key="3">
    <source>
        <dbReference type="ARBA" id="ARBA00023054"/>
    </source>
</evidence>
<dbReference type="GO" id="GO:0005576">
    <property type="term" value="C:extracellular region"/>
    <property type="evidence" value="ECO:0007669"/>
    <property type="project" value="UniProtKB-SubCell"/>
</dbReference>
<dbReference type="Proteomes" id="UP000321413">
    <property type="component" value="Unassembled WGS sequence"/>
</dbReference>
<gene>
    <name evidence="8" type="ORF">FVD38_19090</name>
</gene>
<dbReference type="PROSITE" id="PS00018">
    <property type="entry name" value="EF_HAND_1"/>
    <property type="match status" value="1"/>
</dbReference>
<reference evidence="8 9" key="1">
    <citation type="submission" date="2019-08" db="EMBL/GenBank/DDBJ databases">
        <title>Massilia golmudensis sp. nov., isolated from sand in the Qinghai-Tibetan Plateau.</title>
        <authorList>
            <person name="Zhang B."/>
        </authorList>
    </citation>
    <scope>NUCLEOTIDE SEQUENCE [LARGE SCALE GENOMIC DNA]</scope>
    <source>
        <strain evidence="8 9">GEM5</strain>
    </source>
</reference>
<protein>
    <recommendedName>
        <fullName evidence="5">Flagellar hook-associated protein 2</fullName>
        <shortName evidence="5">HAP2</shortName>
    </recommendedName>
    <alternativeName>
        <fullName evidence="5">Flagellar cap protein</fullName>
    </alternativeName>
</protein>
<sequence>MASVITAPTYDPITTATALAEKYVGARREQLASQTRIAAATERSLTDLGSAISSFQTSLAALTGTGKALYTQTATFSDTAIGSGTAKANATAGTYSFFVQQLATSSQVAFSGLTDDRGVGGELIVKMGTESFAVDLKKADTDNDGILSTRELAAAINAAPDNASRLTASIITTGATSELVLTAKGTGANTEISLDTAGVTVAAGDPDAPPPASSLVTANGSMRRLVRAQDAIIQIGAGGAADSTSIQQASNTFTNIDGVTMTFVKAQAAGDAPVTITVGPNDTATTANVRAFVDAYNKLTTSLAKLTYSGNPASGAAAGVFANDGGVRALQDRLVNLVRPVGGASLASFGIVAAKDGTLELNSDRLLSQLATSPNGLDKLIGSTSAAGASGIASELDKYLKVWSDSANGQIGKRKSATQDLQSKLGEREALIDQQFDAAYQRYLGQFTQLQNMQNIMNSNVSLFDALFGNDKD</sequence>
<dbReference type="InterPro" id="IPR010809">
    <property type="entry name" value="FliD_C"/>
</dbReference>
<keyword evidence="5" id="KW-0964">Secreted</keyword>
<proteinExistence type="inferred from homology"/>
<dbReference type="AlphaFoldDB" id="A0A5C7G1Q0"/>
<evidence type="ECO:0000313" key="9">
    <source>
        <dbReference type="Proteomes" id="UP000321413"/>
    </source>
</evidence>
<name>A0A5C7G1Q0_9BURK</name>
<comment type="similarity">
    <text evidence="1 5">Belongs to the FliD family.</text>
</comment>
<evidence type="ECO:0000259" key="6">
    <source>
        <dbReference type="Pfam" id="PF02465"/>
    </source>
</evidence>
<dbReference type="InterPro" id="IPR018247">
    <property type="entry name" value="EF_Hand_1_Ca_BS"/>
</dbReference>
<dbReference type="Pfam" id="PF02465">
    <property type="entry name" value="FliD_N"/>
    <property type="match status" value="1"/>
</dbReference>
<evidence type="ECO:0000256" key="5">
    <source>
        <dbReference type="RuleBase" id="RU362066"/>
    </source>
</evidence>
<evidence type="ECO:0000313" key="8">
    <source>
        <dbReference type="EMBL" id="TXF97716.1"/>
    </source>
</evidence>
<dbReference type="InterPro" id="IPR040026">
    <property type="entry name" value="FliD"/>
</dbReference>
<dbReference type="GO" id="GO:0007155">
    <property type="term" value="P:cell adhesion"/>
    <property type="evidence" value="ECO:0007669"/>
    <property type="project" value="InterPro"/>
</dbReference>
<keyword evidence="3" id="KW-0175">Coiled coil</keyword>
<evidence type="ECO:0000256" key="2">
    <source>
        <dbReference type="ARBA" id="ARBA00011255"/>
    </source>
</evidence>
<evidence type="ECO:0000256" key="4">
    <source>
        <dbReference type="ARBA" id="ARBA00023143"/>
    </source>
</evidence>
<dbReference type="PANTHER" id="PTHR30288">
    <property type="entry name" value="FLAGELLAR CAP/ASSEMBLY PROTEIN FLID"/>
    <property type="match status" value="1"/>
</dbReference>
<evidence type="ECO:0000259" key="7">
    <source>
        <dbReference type="Pfam" id="PF07195"/>
    </source>
</evidence>
<comment type="subcellular location">
    <subcellularLocation>
        <location evidence="5">Secreted</location>
    </subcellularLocation>
    <subcellularLocation>
        <location evidence="5">Bacterial flagellum</location>
    </subcellularLocation>
</comment>
<comment type="caution">
    <text evidence="8">The sequence shown here is derived from an EMBL/GenBank/DDBJ whole genome shotgun (WGS) entry which is preliminary data.</text>
</comment>
<comment type="subunit">
    <text evidence="2 5">Homopentamer.</text>
</comment>
<accession>A0A5C7G1Q0</accession>
<feature type="domain" description="Flagellar hook-associated protein 2 C-terminal" evidence="7">
    <location>
        <begin position="228"/>
        <end position="459"/>
    </location>
</feature>
<keyword evidence="9" id="KW-1185">Reference proteome</keyword>
<dbReference type="RefSeq" id="WP_147936287.1">
    <property type="nucleotide sequence ID" value="NZ_VPFD01000023.1"/>
</dbReference>
<dbReference type="InterPro" id="IPR003481">
    <property type="entry name" value="FliD_N"/>
</dbReference>
<organism evidence="8 9">
    <name type="scientific">Massilia arenae</name>
    <dbReference type="NCBI Taxonomy" id="2603288"/>
    <lineage>
        <taxon>Bacteria</taxon>
        <taxon>Pseudomonadati</taxon>
        <taxon>Pseudomonadota</taxon>
        <taxon>Betaproteobacteria</taxon>
        <taxon>Burkholderiales</taxon>
        <taxon>Oxalobacteraceae</taxon>
        <taxon>Telluria group</taxon>
        <taxon>Massilia</taxon>
    </lineage>
</organism>
<dbReference type="GO" id="GO:0009421">
    <property type="term" value="C:bacterial-type flagellum filament cap"/>
    <property type="evidence" value="ECO:0007669"/>
    <property type="project" value="InterPro"/>
</dbReference>
<dbReference type="EMBL" id="VPFD01000023">
    <property type="protein sequence ID" value="TXF97716.1"/>
    <property type="molecule type" value="Genomic_DNA"/>
</dbReference>
<evidence type="ECO:0000256" key="1">
    <source>
        <dbReference type="ARBA" id="ARBA00009764"/>
    </source>
</evidence>
<dbReference type="Pfam" id="PF07195">
    <property type="entry name" value="FliD_C"/>
    <property type="match status" value="1"/>
</dbReference>
<comment type="function">
    <text evidence="5">Required for morphogenesis and for the elongation of the flagellar filament by facilitating polymerization of the flagellin monomers at the tip of growing filament. Forms a capping structure, which prevents flagellin subunits (transported through the central channel of the flagellum) from leaking out without polymerization at the distal end.</text>
</comment>